<dbReference type="PANTHER" id="PTHR23419">
    <property type="entry name" value="DIVALENT CATION TOLERANCE CUTA-RELATED"/>
    <property type="match status" value="1"/>
</dbReference>
<dbReference type="SUPFAM" id="SSF54913">
    <property type="entry name" value="GlnB-like"/>
    <property type="match status" value="1"/>
</dbReference>
<dbReference type="Proteomes" id="UP000284763">
    <property type="component" value="Unassembled WGS sequence"/>
</dbReference>
<proteinExistence type="inferred from homology"/>
<reference evidence="2 3" key="1">
    <citation type="submission" date="2018-08" db="EMBL/GenBank/DDBJ databases">
        <title>The metabolism and importance of syntrophic acetate oxidation coupled to methane or sulfide production in haloalkaline environments.</title>
        <authorList>
            <person name="Timmers P.H.A."/>
            <person name="Vavourakis C.D."/>
            <person name="Sorokin D.Y."/>
            <person name="Sinninghe Damste J.S."/>
            <person name="Muyzer G."/>
            <person name="Stams A.J.M."/>
            <person name="Plugge C.M."/>
        </authorList>
    </citation>
    <scope>NUCLEOTIDE SEQUENCE [LARGE SCALE GENOMIC DNA]</scope>
    <source>
        <strain evidence="2">MSAO_Arc3</strain>
    </source>
</reference>
<dbReference type="AlphaFoldDB" id="A0A3R7YID9"/>
<dbReference type="InterPro" id="IPR004323">
    <property type="entry name" value="Ion_tolerance_CutA"/>
</dbReference>
<protein>
    <submittedName>
        <fullName evidence="2">Divalent-cation tolerance protein CutA</fullName>
    </submittedName>
</protein>
<comment type="caution">
    <text evidence="2">The sequence shown here is derived from an EMBL/GenBank/DDBJ whole genome shotgun (WGS) entry which is preliminary data.</text>
</comment>
<accession>A0A3R7YID9</accession>
<organism evidence="2 3">
    <name type="scientific">Methanosalsum natronophilum</name>
    <dbReference type="NCBI Taxonomy" id="768733"/>
    <lineage>
        <taxon>Archaea</taxon>
        <taxon>Methanobacteriati</taxon>
        <taxon>Methanobacteriota</taxon>
        <taxon>Stenosarchaea group</taxon>
        <taxon>Methanomicrobia</taxon>
        <taxon>Methanosarcinales</taxon>
        <taxon>Methanosarcinaceae</taxon>
        <taxon>Methanosalsum</taxon>
    </lineage>
</organism>
<dbReference type="Gene3D" id="3.30.70.120">
    <property type="match status" value="1"/>
</dbReference>
<evidence type="ECO:0000313" key="2">
    <source>
        <dbReference type="EMBL" id="RQD85249.1"/>
    </source>
</evidence>
<evidence type="ECO:0000256" key="1">
    <source>
        <dbReference type="ARBA" id="ARBA00010169"/>
    </source>
</evidence>
<dbReference type="GO" id="GO:0010038">
    <property type="term" value="P:response to metal ion"/>
    <property type="evidence" value="ECO:0007669"/>
    <property type="project" value="InterPro"/>
</dbReference>
<name>A0A3R7YID9_9EURY</name>
<evidence type="ECO:0000313" key="3">
    <source>
        <dbReference type="Proteomes" id="UP000284763"/>
    </source>
</evidence>
<comment type="similarity">
    <text evidence="1">Belongs to the CutA family.</text>
</comment>
<sequence length="103" mass="11945">MFIEVYITVGDMEEAKKISTSLLSKELIACANIFPISSMYVWKEEVVEDTEYVILAKSTDDKFEHINKEVKDLHSYELPCIVFWQLEGDRNYLSWVQSSINTG</sequence>
<dbReference type="Pfam" id="PF03091">
    <property type="entry name" value="CutA1"/>
    <property type="match status" value="1"/>
</dbReference>
<dbReference type="InterPro" id="IPR015867">
    <property type="entry name" value="N-reg_PII/ATP_PRibTrfase_C"/>
</dbReference>
<dbReference type="RefSeq" id="WP_259133072.1">
    <property type="nucleotide sequence ID" value="NZ_JANUCS010000001.1"/>
</dbReference>
<dbReference type="EMBL" id="QZAB01000323">
    <property type="protein sequence ID" value="RQD85249.1"/>
    <property type="molecule type" value="Genomic_DNA"/>
</dbReference>
<dbReference type="PANTHER" id="PTHR23419:SF8">
    <property type="entry name" value="FI09726P"/>
    <property type="match status" value="1"/>
</dbReference>
<gene>
    <name evidence="2" type="ORF">D5R95_05085</name>
</gene>
<dbReference type="GO" id="GO:0005507">
    <property type="term" value="F:copper ion binding"/>
    <property type="evidence" value="ECO:0007669"/>
    <property type="project" value="TreeGrafter"/>
</dbReference>
<dbReference type="InterPro" id="IPR011322">
    <property type="entry name" value="N-reg_PII-like_a/b"/>
</dbReference>